<dbReference type="InterPro" id="IPR017941">
    <property type="entry name" value="Rieske_2Fe-2S"/>
</dbReference>
<gene>
    <name evidence="1" type="ORF">BAY60_13430</name>
</gene>
<dbReference type="OrthoDB" id="3696706at2"/>
<organism evidence="1 2">
    <name type="scientific">Prauserella muralis</name>
    <dbReference type="NCBI Taxonomy" id="588067"/>
    <lineage>
        <taxon>Bacteria</taxon>
        <taxon>Bacillati</taxon>
        <taxon>Actinomycetota</taxon>
        <taxon>Actinomycetes</taxon>
        <taxon>Pseudonocardiales</taxon>
        <taxon>Pseudonocardiaceae</taxon>
        <taxon>Prauserella</taxon>
    </lineage>
</organism>
<dbReference type="EMBL" id="MASW01000002">
    <property type="protein sequence ID" value="PXY27431.1"/>
    <property type="molecule type" value="Genomic_DNA"/>
</dbReference>
<evidence type="ECO:0000313" key="2">
    <source>
        <dbReference type="Proteomes" id="UP000249915"/>
    </source>
</evidence>
<evidence type="ECO:0000313" key="1">
    <source>
        <dbReference type="EMBL" id="PXY27431.1"/>
    </source>
</evidence>
<dbReference type="PROSITE" id="PS51296">
    <property type="entry name" value="RIESKE"/>
    <property type="match status" value="1"/>
</dbReference>
<accession>A0A2V4AZI3</accession>
<dbReference type="Proteomes" id="UP000249915">
    <property type="component" value="Unassembled WGS sequence"/>
</dbReference>
<dbReference type="RefSeq" id="WP_112281431.1">
    <property type="nucleotide sequence ID" value="NZ_MASW01000002.1"/>
</dbReference>
<keyword evidence="2" id="KW-1185">Reference proteome</keyword>
<name>A0A2V4AZI3_9PSEU</name>
<protein>
    <submittedName>
        <fullName evidence="1">Uncharacterized protein</fullName>
    </submittedName>
</protein>
<dbReference type="AlphaFoldDB" id="A0A2V4AZI3"/>
<reference evidence="1 2" key="1">
    <citation type="submission" date="2016-07" db="EMBL/GenBank/DDBJ databases">
        <title>Draft genome sequence of Prauserella muralis DSM 45305, isolated from a mould-covered wall in an indoor environment.</title>
        <authorList>
            <person name="Ruckert C."/>
            <person name="Albersmeier A."/>
            <person name="Jiang C.-L."/>
            <person name="Jiang Y."/>
            <person name="Kalinowski J."/>
            <person name="Schneider O."/>
            <person name="Winkler A."/>
            <person name="Zotchev S.B."/>
        </authorList>
    </citation>
    <scope>NUCLEOTIDE SEQUENCE [LARGE SCALE GENOMIC DNA]</scope>
    <source>
        <strain evidence="1 2">DSM 45305</strain>
    </source>
</reference>
<proteinExistence type="predicted"/>
<dbReference type="GO" id="GO:0051537">
    <property type="term" value="F:2 iron, 2 sulfur cluster binding"/>
    <property type="evidence" value="ECO:0007669"/>
    <property type="project" value="InterPro"/>
</dbReference>
<sequence length="60" mass="6632">MSWEQLLDIYTEAADGARAERETPPQACPNDGEPLRTGPDGELYCPFDGWRPDGLYIGSC</sequence>
<comment type="caution">
    <text evidence="1">The sequence shown here is derived from an EMBL/GenBank/DDBJ whole genome shotgun (WGS) entry which is preliminary data.</text>
</comment>